<accession>A0A6A6H192</accession>
<dbReference type="EMBL" id="ML991824">
    <property type="protein sequence ID" value="KAF2231651.1"/>
    <property type="molecule type" value="Genomic_DNA"/>
</dbReference>
<dbReference type="Proteomes" id="UP000800092">
    <property type="component" value="Unassembled WGS sequence"/>
</dbReference>
<keyword evidence="2" id="KW-1185">Reference proteome</keyword>
<evidence type="ECO:0000313" key="1">
    <source>
        <dbReference type="EMBL" id="KAF2231651.1"/>
    </source>
</evidence>
<sequence length="158" mass="18259">MPRWEVNNDDAYYIITSAHSDGLRLGELVATLAECQERQDCGIDKRDTPSYLAAFLRPLHETMWGSEIEYDNLKKALGLVETDADTKVVYWEGWFGESPAFSLKRKVEMANGDLCTPAGAISFRLTKQDYDLDFLHFMRWSDCEPKLELDIYRHQLID</sequence>
<evidence type="ECO:0000313" key="2">
    <source>
        <dbReference type="Proteomes" id="UP000800092"/>
    </source>
</evidence>
<name>A0A6A6H192_VIRVR</name>
<reference evidence="1" key="1">
    <citation type="journal article" date="2020" name="Stud. Mycol.">
        <title>101 Dothideomycetes genomes: a test case for predicting lifestyles and emergence of pathogens.</title>
        <authorList>
            <person name="Haridas S."/>
            <person name="Albert R."/>
            <person name="Binder M."/>
            <person name="Bloem J."/>
            <person name="Labutti K."/>
            <person name="Salamov A."/>
            <person name="Andreopoulos B."/>
            <person name="Baker S."/>
            <person name="Barry K."/>
            <person name="Bills G."/>
            <person name="Bluhm B."/>
            <person name="Cannon C."/>
            <person name="Castanera R."/>
            <person name="Culley D."/>
            <person name="Daum C."/>
            <person name="Ezra D."/>
            <person name="Gonzalez J."/>
            <person name="Henrissat B."/>
            <person name="Kuo A."/>
            <person name="Liang C."/>
            <person name="Lipzen A."/>
            <person name="Lutzoni F."/>
            <person name="Magnuson J."/>
            <person name="Mondo S."/>
            <person name="Nolan M."/>
            <person name="Ohm R."/>
            <person name="Pangilinan J."/>
            <person name="Park H.-J."/>
            <person name="Ramirez L."/>
            <person name="Alfaro M."/>
            <person name="Sun H."/>
            <person name="Tritt A."/>
            <person name="Yoshinaga Y."/>
            <person name="Zwiers L.-H."/>
            <person name="Turgeon B."/>
            <person name="Goodwin S."/>
            <person name="Spatafora J."/>
            <person name="Crous P."/>
            <person name="Grigoriev I."/>
        </authorList>
    </citation>
    <scope>NUCLEOTIDE SEQUENCE</scope>
    <source>
        <strain evidence="1">Tuck. ex Michener</strain>
    </source>
</reference>
<dbReference type="AlphaFoldDB" id="A0A6A6H192"/>
<protein>
    <submittedName>
        <fullName evidence="1">Uncharacterized protein</fullName>
    </submittedName>
</protein>
<organism evidence="1 2">
    <name type="scientific">Viridothelium virens</name>
    <name type="common">Speckled blister lichen</name>
    <name type="synonym">Trypethelium virens</name>
    <dbReference type="NCBI Taxonomy" id="1048519"/>
    <lineage>
        <taxon>Eukaryota</taxon>
        <taxon>Fungi</taxon>
        <taxon>Dikarya</taxon>
        <taxon>Ascomycota</taxon>
        <taxon>Pezizomycotina</taxon>
        <taxon>Dothideomycetes</taxon>
        <taxon>Dothideomycetes incertae sedis</taxon>
        <taxon>Trypetheliales</taxon>
        <taxon>Trypetheliaceae</taxon>
        <taxon>Viridothelium</taxon>
    </lineage>
</organism>
<proteinExistence type="predicted"/>
<dbReference type="OrthoDB" id="3800738at2759"/>
<gene>
    <name evidence="1" type="ORF">EV356DRAFT_535326</name>
</gene>